<dbReference type="KEGG" id="aper:A0U91_16610"/>
<evidence type="ECO:0000313" key="3">
    <source>
        <dbReference type="Proteomes" id="UP000189055"/>
    </source>
</evidence>
<reference evidence="2 3" key="1">
    <citation type="submission" date="2016-03" db="EMBL/GenBank/DDBJ databases">
        <title>Acetic acid bacteria sequencing.</title>
        <authorList>
            <person name="Brandt J."/>
            <person name="Jakob F."/>
            <person name="Vogel R.F."/>
        </authorList>
    </citation>
    <scope>NUCLEOTIDE SEQUENCE [LARGE SCALE GENOMIC DNA]</scope>
    <source>
        <strain evidence="2 3">TMW2.1084</strain>
        <plasmid evidence="3">pac1084_1</plasmid>
    </source>
</reference>
<sequence length="266" mass="28142">MSKPTGELMSKSALRFTSAFAAIQATRLVDVGASFLATLDPKSATEADIKTAESHYTNVLTKCAQARKAYGDAEALSSAATDEYEKELSGLSVLGKKAEEASDPTQKKRLSDKVDLFEAELAAKKARVQDLAATAAAKKDVLDAYETIVSEALNKFKTIQAQGRQAMDRLDLAREQEQIAREKADAIALGSSSGTSGFGVSALTRAADKAEISTQVSNEKAEALRPAASMATSDPDVAAAMAEASGQKPRSQMTMAERLASLQLDK</sequence>
<geneLocation type="plasmid" evidence="3">
    <name>pac1084_1</name>
</geneLocation>
<name>A0A1U9LJQ3_9PROT</name>
<proteinExistence type="predicted"/>
<gene>
    <name evidence="2" type="ORF">A0U91_16610</name>
</gene>
<evidence type="ECO:0000313" key="2">
    <source>
        <dbReference type="EMBL" id="AQT06628.1"/>
    </source>
</evidence>
<feature type="region of interest" description="Disordered" evidence="1">
    <location>
        <begin position="212"/>
        <end position="253"/>
    </location>
</feature>
<evidence type="ECO:0000256" key="1">
    <source>
        <dbReference type="SAM" id="MobiDB-lite"/>
    </source>
</evidence>
<protein>
    <submittedName>
        <fullName evidence="2">Uncharacterized protein</fullName>
    </submittedName>
</protein>
<keyword evidence="2" id="KW-0614">Plasmid</keyword>
<organism evidence="2 3">
    <name type="scientific">Acetobacter persici</name>
    <dbReference type="NCBI Taxonomy" id="1076596"/>
    <lineage>
        <taxon>Bacteria</taxon>
        <taxon>Pseudomonadati</taxon>
        <taxon>Pseudomonadota</taxon>
        <taxon>Alphaproteobacteria</taxon>
        <taxon>Acetobacterales</taxon>
        <taxon>Acetobacteraceae</taxon>
        <taxon>Acetobacter</taxon>
    </lineage>
</organism>
<accession>A0A1U9LJQ3</accession>
<dbReference type="AlphaFoldDB" id="A0A1U9LJQ3"/>
<dbReference type="EMBL" id="CP014688">
    <property type="protein sequence ID" value="AQT06628.1"/>
    <property type="molecule type" value="Genomic_DNA"/>
</dbReference>
<dbReference type="Proteomes" id="UP000189055">
    <property type="component" value="Plasmid pAC1084_1"/>
</dbReference>